<dbReference type="SUPFAM" id="SSF52218">
    <property type="entry name" value="Flavoproteins"/>
    <property type="match status" value="1"/>
</dbReference>
<dbReference type="PRINTS" id="PR00369">
    <property type="entry name" value="FLAVODOXIN"/>
</dbReference>
<keyword evidence="11" id="KW-0560">Oxidoreductase</keyword>
<evidence type="ECO:0000259" key="16">
    <source>
        <dbReference type="PROSITE" id="PS50902"/>
    </source>
</evidence>
<dbReference type="EMBL" id="KQ257453">
    <property type="protein sequence ID" value="KND02497.1"/>
    <property type="molecule type" value="Genomic_DNA"/>
</dbReference>
<dbReference type="SUPFAM" id="SSF56014">
    <property type="entry name" value="Nitrite and sulphite reductase 4Fe-4S domain-like"/>
    <property type="match status" value="2"/>
</dbReference>
<dbReference type="PANTHER" id="PTHR11493">
    <property type="entry name" value="SULFITE REDUCTASE [NADPH] SUBUNIT BETA-RELATED"/>
    <property type="match status" value="1"/>
</dbReference>
<dbReference type="Pfam" id="PF00258">
    <property type="entry name" value="Flavodoxin_1"/>
    <property type="match status" value="1"/>
</dbReference>
<dbReference type="InterPro" id="IPR005117">
    <property type="entry name" value="NiRdtase/SiRdtase_haem-b_fer"/>
</dbReference>
<dbReference type="Proteomes" id="UP000053201">
    <property type="component" value="Unassembled WGS sequence"/>
</dbReference>
<dbReference type="Pfam" id="PF01855">
    <property type="entry name" value="POR_N"/>
    <property type="match status" value="1"/>
</dbReference>
<dbReference type="InterPro" id="IPR029061">
    <property type="entry name" value="THDP-binding"/>
</dbReference>
<dbReference type="eggNOG" id="KOG0560">
    <property type="taxonomic scope" value="Eukaryota"/>
</dbReference>
<keyword evidence="14" id="KW-0198">Cysteine biosynthesis</keyword>
<dbReference type="InterPro" id="IPR006066">
    <property type="entry name" value="NO2/SO3_Rdtase_FeS/sirohaem_BS"/>
</dbReference>
<dbReference type="GO" id="GO:0050661">
    <property type="term" value="F:NADP binding"/>
    <property type="evidence" value="ECO:0007669"/>
    <property type="project" value="InterPro"/>
</dbReference>
<dbReference type="NCBIfam" id="NF010029">
    <property type="entry name" value="PRK13504.1"/>
    <property type="match status" value="1"/>
</dbReference>
<dbReference type="VEuPathDB" id="FungiDB:SPPG_02956"/>
<dbReference type="GO" id="GO:0050311">
    <property type="term" value="F:sulfite reductase (ferredoxin) activity"/>
    <property type="evidence" value="ECO:0007669"/>
    <property type="project" value="TreeGrafter"/>
</dbReference>
<dbReference type="SUPFAM" id="SSF52518">
    <property type="entry name" value="Thiamin diphosphate-binding fold (THDP-binding)"/>
    <property type="match status" value="2"/>
</dbReference>
<dbReference type="FunFam" id="3.40.50.360:FF:000016">
    <property type="entry name" value="Sulfite reductase subunit beta"/>
    <property type="match status" value="1"/>
</dbReference>
<dbReference type="FunFam" id="3.30.413.10:FF:000004">
    <property type="entry name" value="Sulfite reductase [NADPH] hemoprotein beta-component"/>
    <property type="match status" value="1"/>
</dbReference>
<dbReference type="GO" id="GO:0000103">
    <property type="term" value="P:sulfate assimilation"/>
    <property type="evidence" value="ECO:0007669"/>
    <property type="project" value="EnsemblFungi"/>
</dbReference>
<keyword evidence="7" id="KW-0028">Amino-acid biosynthesis</keyword>
<dbReference type="HAMAP" id="MF_01540">
    <property type="entry name" value="CysI"/>
    <property type="match status" value="1"/>
</dbReference>
<dbReference type="GO" id="GO:0010181">
    <property type="term" value="F:FMN binding"/>
    <property type="evidence" value="ECO:0007669"/>
    <property type="project" value="InterPro"/>
</dbReference>
<dbReference type="Pfam" id="PF17147">
    <property type="entry name" value="PFOR_II"/>
    <property type="match status" value="1"/>
</dbReference>
<dbReference type="STRING" id="645134.A0A0L0HN28"/>
<evidence type="ECO:0000256" key="2">
    <source>
        <dbReference type="ARBA" id="ARBA00001966"/>
    </source>
</evidence>
<proteinExistence type="inferred from homology"/>
<dbReference type="GO" id="GO:0051539">
    <property type="term" value="F:4 iron, 4 sulfur cluster binding"/>
    <property type="evidence" value="ECO:0007669"/>
    <property type="project" value="UniProtKB-KW"/>
</dbReference>
<dbReference type="PRINTS" id="PR00397">
    <property type="entry name" value="SIROHAEM"/>
</dbReference>
<name>A0A0L0HN28_SPIPD</name>
<dbReference type="GO" id="GO:0020037">
    <property type="term" value="F:heme binding"/>
    <property type="evidence" value="ECO:0007669"/>
    <property type="project" value="InterPro"/>
</dbReference>
<evidence type="ECO:0000313" key="17">
    <source>
        <dbReference type="EMBL" id="KND02497.1"/>
    </source>
</evidence>
<dbReference type="GO" id="GO:0004783">
    <property type="term" value="F:sulfite reductase (NADPH) activity"/>
    <property type="evidence" value="ECO:0007669"/>
    <property type="project" value="UniProtKB-EC"/>
</dbReference>
<evidence type="ECO:0000256" key="10">
    <source>
        <dbReference type="ARBA" id="ARBA00022857"/>
    </source>
</evidence>
<dbReference type="Gene3D" id="3.40.50.360">
    <property type="match status" value="1"/>
</dbReference>
<evidence type="ECO:0000256" key="9">
    <source>
        <dbReference type="ARBA" id="ARBA00022723"/>
    </source>
</evidence>
<dbReference type="PANTHER" id="PTHR11493:SF47">
    <property type="entry name" value="SULFITE REDUCTASE [NADPH] SUBUNIT BETA"/>
    <property type="match status" value="1"/>
</dbReference>
<feature type="domain" description="Flavodoxin-like" evidence="16">
    <location>
        <begin position="736"/>
        <end position="885"/>
    </location>
</feature>
<dbReference type="OrthoDB" id="1688044at2759"/>
<evidence type="ECO:0000256" key="12">
    <source>
        <dbReference type="ARBA" id="ARBA00023004"/>
    </source>
</evidence>
<comment type="cofactor">
    <cofactor evidence="1">
        <name>siroheme</name>
        <dbReference type="ChEBI" id="CHEBI:60052"/>
    </cofactor>
</comment>
<dbReference type="GO" id="GO:0019344">
    <property type="term" value="P:cysteine biosynthetic process"/>
    <property type="evidence" value="ECO:0007669"/>
    <property type="project" value="UniProtKB-KW"/>
</dbReference>
<evidence type="ECO:0000256" key="5">
    <source>
        <dbReference type="ARBA" id="ARBA00012604"/>
    </source>
</evidence>
<dbReference type="OMA" id="YGSYTQV"/>
<evidence type="ECO:0000256" key="11">
    <source>
        <dbReference type="ARBA" id="ARBA00023002"/>
    </source>
</evidence>
<evidence type="ECO:0000313" key="18">
    <source>
        <dbReference type="Proteomes" id="UP000053201"/>
    </source>
</evidence>
<dbReference type="GO" id="GO:0009337">
    <property type="term" value="C:sulfite reductase complex (NADPH)"/>
    <property type="evidence" value="ECO:0007669"/>
    <property type="project" value="EnsemblFungi"/>
</dbReference>
<comment type="cofactor">
    <cofactor evidence="2">
        <name>[4Fe-4S] cluster</name>
        <dbReference type="ChEBI" id="CHEBI:49883"/>
    </cofactor>
</comment>
<dbReference type="InterPro" id="IPR001094">
    <property type="entry name" value="Flavdoxin-like"/>
</dbReference>
<dbReference type="EC" id="1.8.1.2" evidence="5"/>
<dbReference type="InterPro" id="IPR029039">
    <property type="entry name" value="Flavoprotein-like_sf"/>
</dbReference>
<dbReference type="Gene3D" id="3.40.50.970">
    <property type="match status" value="2"/>
</dbReference>
<evidence type="ECO:0000256" key="6">
    <source>
        <dbReference type="ARBA" id="ARBA00022485"/>
    </source>
</evidence>
<dbReference type="Pfam" id="PF01077">
    <property type="entry name" value="NIR_SIR"/>
    <property type="match status" value="1"/>
</dbReference>
<comment type="pathway">
    <text evidence="3">Sulfur metabolism; hydrogen sulfide biosynthesis; hydrogen sulfide from sulfite (NADPH route): step 1/1.</text>
</comment>
<protein>
    <recommendedName>
        <fullName evidence="5">assimilatory sulfite reductase (NADPH)</fullName>
        <ecNumber evidence="5">1.8.1.2</ecNumber>
    </recommendedName>
</protein>
<dbReference type="FunFam" id="3.30.413.10:FF:000003">
    <property type="entry name" value="Sulfite reductase [NADPH] hemoprotein beta-component"/>
    <property type="match status" value="1"/>
</dbReference>
<dbReference type="PROSITE" id="PS00365">
    <property type="entry name" value="NIR_SIR"/>
    <property type="match status" value="1"/>
</dbReference>
<keyword evidence="9" id="KW-0479">Metal-binding</keyword>
<evidence type="ECO:0000256" key="13">
    <source>
        <dbReference type="ARBA" id="ARBA00023014"/>
    </source>
</evidence>
<dbReference type="SUPFAM" id="SSF52922">
    <property type="entry name" value="TK C-terminal domain-like"/>
    <property type="match status" value="1"/>
</dbReference>
<keyword evidence="12" id="KW-0408">Iron</keyword>
<dbReference type="RefSeq" id="XP_016610536.1">
    <property type="nucleotide sequence ID" value="XM_016751243.1"/>
</dbReference>
<evidence type="ECO:0000256" key="4">
    <source>
        <dbReference type="ARBA" id="ARBA00010429"/>
    </source>
</evidence>
<sequence>MAQSFNIPTALSYVGYDLADTNFVVEPSPVGDLVSEWAKQGTRNAYGNTGSVVTIENARADFHAATHQAVLNKSLATVYIPSSELINTIPTLYKLIGDKAPFVFHTPLAHNGDTSDIFAIRQTGALLIASHGAQQAHDVGLISHIVALRNHIPVVHFYADSRSYEQIHTIQYSELSNLFAEQKDLVNKYHQKNAEVKDSLFLPSSQPSIDYTQITQSFVDVIQQLKPAFGTRAYKLFEYTGAHDATDVIVVLGTASSTVEETVHNLVVSGRKVGVVRVRVYRPWSEEHFLAALPRTVRRVSVLETAHTLTTAWGPLFLDVAASFHSGKWQGEAPAVREGRVHLGTEGFTGEIVKSALERTAADEQGTFVIGAPQANGHGPVTSSVNGTVPHVDLDSVIEGPYVKMLHQLFGERVSIANVAAASSVWGKNAAESNAEFGFGMHLALVQRRNRFANGLANLVKDASADVPLSAELRNVLASWLQHRDDAEKSHKYGNDAVHLLETEKSRHPALGQLYEDRVFFAKPSRWLIGGDQLSYDVGNSGVHHVISSKENINMIVLDTQPYSEKVAPAQVDKRKKDIGLYAMQYGGVYVASVAVNASYAQVLRAFMEADAYPGPAVVLAYAPRINKASKGVSIPLGMLKETKQAVDSGYWPLYRWNPSLEEKGQDPFALDSEKVKKEIFEFLERENHLAYVLKSKPEISEQFTGSAESERKAAIENKIKASYAELLSSLNTQPLLVLYGSDGGNAEAVAKRVGAEAKQRGLRPRVMAADSYSVEDLPGEPNVVFVVSTAGQGEFPGNCKETWKALSSVTELDLSKTRFAVLALGDRHYWPLPEDKHYFAKAGKDLDAKLELLGAPRLTPLGIGDDQDPDGYHTGLNLWRPLLWKALDVDEMDVSLEPALPSDDAIKESSNFLRGTIAEGLVNSSTGALVELDTKLIKFHGIYQQDDRDIRDERARQGFEPAFSFMVRCRIPGGTITPRQWLAVDDIADRFANGTIKITTRQTFQFHGIVKRVLKPSIREMNQALMDTIAACGDVNRNVLCSPNEHSSEVNEAVLKLARDWSTHMLPHSGAYHEIWLDKKLVVSTQEEHEPIYGKTFLPRKFKTAIAVPPHNDVDIFANDLGYIAIIENGKIVGYNVTVGGGMGMTHGNKKTYPRLADVLGFCTPEQAIEVGEKVVTVQRDYGDRTNRKHARLKYTIDDRSIEWFRGEVEKRLGWKLPAPRPFKFDSNGDRFGWIQESNGSWAYTMFIQSGRVKDTPEHRMKTALKDLAKLLDKLNIGEIRLTANQHLLIAKIPTAHRAEIDSFLRTHKLLITNHSGLRLNSMACVALPTCGLAMAESERYLPSLMTLIEEILDEHGLRDDAITIRMTGCPNGCARPTIAEIGFVGKAPGAYNMYLGGGFVGDRLSKLYRESIGEEEIIKELRPLLARYARDRIHGEKFGDWVIRAGVVKATRAGKDFHD</sequence>
<organism evidence="17 18">
    <name type="scientific">Spizellomyces punctatus (strain DAOM BR117)</name>
    <dbReference type="NCBI Taxonomy" id="645134"/>
    <lineage>
        <taxon>Eukaryota</taxon>
        <taxon>Fungi</taxon>
        <taxon>Fungi incertae sedis</taxon>
        <taxon>Chytridiomycota</taxon>
        <taxon>Chytridiomycota incertae sedis</taxon>
        <taxon>Chytridiomycetes</taxon>
        <taxon>Spizellomycetales</taxon>
        <taxon>Spizellomycetaceae</taxon>
        <taxon>Spizellomyces</taxon>
    </lineage>
</organism>
<dbReference type="GO" id="GO:0046872">
    <property type="term" value="F:metal ion binding"/>
    <property type="evidence" value="ECO:0007669"/>
    <property type="project" value="UniProtKB-KW"/>
</dbReference>
<keyword evidence="8" id="KW-0349">Heme</keyword>
<keyword evidence="6" id="KW-0004">4Fe-4S</keyword>
<dbReference type="InterPro" id="IPR045854">
    <property type="entry name" value="NO2/SO3_Rdtase_4Fe4S_sf"/>
</dbReference>
<keyword evidence="10" id="KW-0521">NADP</keyword>
<accession>A0A0L0HN28</accession>
<dbReference type="InterPro" id="IPR006067">
    <property type="entry name" value="NO2/SO3_Rdtase_4Fe4S_dom"/>
</dbReference>
<dbReference type="PROSITE" id="PS50902">
    <property type="entry name" value="FLAVODOXIN_LIKE"/>
    <property type="match status" value="1"/>
</dbReference>
<dbReference type="InterPro" id="IPR002880">
    <property type="entry name" value="Pyrv_Fd/Flavodoxin_OxRdtase_N"/>
</dbReference>
<dbReference type="FunFam" id="3.40.50.920:FF:000007">
    <property type="entry name" value="Pyruvate:ferredoxin (Flavodoxin) oxidoreductase"/>
    <property type="match status" value="1"/>
</dbReference>
<comment type="catalytic activity">
    <reaction evidence="15">
        <text>hydrogen sulfide + 3 NADP(+) + 3 H2O = sulfite + 3 NADPH + 4 H(+)</text>
        <dbReference type="Rhea" id="RHEA:13801"/>
        <dbReference type="ChEBI" id="CHEBI:15377"/>
        <dbReference type="ChEBI" id="CHEBI:15378"/>
        <dbReference type="ChEBI" id="CHEBI:17359"/>
        <dbReference type="ChEBI" id="CHEBI:29919"/>
        <dbReference type="ChEBI" id="CHEBI:57783"/>
        <dbReference type="ChEBI" id="CHEBI:58349"/>
        <dbReference type="EC" id="1.8.1.2"/>
    </reaction>
</comment>
<evidence type="ECO:0000256" key="8">
    <source>
        <dbReference type="ARBA" id="ARBA00022617"/>
    </source>
</evidence>
<dbReference type="InterPro" id="IPR008254">
    <property type="entry name" value="Flavodoxin/NO_synth"/>
</dbReference>
<evidence type="ECO:0000256" key="1">
    <source>
        <dbReference type="ARBA" id="ARBA00001929"/>
    </source>
</evidence>
<dbReference type="NCBIfam" id="TIGR02041">
    <property type="entry name" value="CysI"/>
    <property type="match status" value="1"/>
</dbReference>
<dbReference type="InterPro" id="IPR009014">
    <property type="entry name" value="Transketo_C/PFOR_II"/>
</dbReference>
<dbReference type="Gene3D" id="3.40.50.920">
    <property type="match status" value="1"/>
</dbReference>
<dbReference type="InterPro" id="IPR036136">
    <property type="entry name" value="Nit/Sulf_reduc_fer-like_dom_sf"/>
</dbReference>
<dbReference type="SUPFAM" id="SSF55124">
    <property type="entry name" value="Nitrite/Sulfite reductase N-terminal domain-like"/>
    <property type="match status" value="2"/>
</dbReference>
<dbReference type="InterPro" id="IPR011786">
    <property type="entry name" value="CysI"/>
</dbReference>
<dbReference type="FunCoup" id="A0A0L0HN28">
    <property type="interactions" value="22"/>
</dbReference>
<dbReference type="InterPro" id="IPR033412">
    <property type="entry name" value="PFOR_II"/>
</dbReference>
<dbReference type="InterPro" id="IPR045169">
    <property type="entry name" value="NO2/SO3_Rdtase_4Fe4S_prot"/>
</dbReference>
<evidence type="ECO:0000256" key="7">
    <source>
        <dbReference type="ARBA" id="ARBA00022605"/>
    </source>
</evidence>
<dbReference type="GeneID" id="27686507"/>
<evidence type="ECO:0000256" key="3">
    <source>
        <dbReference type="ARBA" id="ARBA00004774"/>
    </source>
</evidence>
<gene>
    <name evidence="17" type="ORF">SPPG_02956</name>
</gene>
<keyword evidence="13" id="KW-0411">Iron-sulfur</keyword>
<evidence type="ECO:0000256" key="14">
    <source>
        <dbReference type="ARBA" id="ARBA00023192"/>
    </source>
</evidence>
<dbReference type="InParanoid" id="A0A0L0HN28"/>
<evidence type="ECO:0000256" key="15">
    <source>
        <dbReference type="ARBA" id="ARBA00052219"/>
    </source>
</evidence>
<comment type="similarity">
    <text evidence="4">Belongs to the nitrite and sulfite reductase 4Fe-4S domain family.</text>
</comment>
<reference evidence="17 18" key="1">
    <citation type="submission" date="2009-08" db="EMBL/GenBank/DDBJ databases">
        <title>The Genome Sequence of Spizellomyces punctatus strain DAOM BR117.</title>
        <authorList>
            <consortium name="The Broad Institute Genome Sequencing Platform"/>
            <person name="Russ C."/>
            <person name="Cuomo C."/>
            <person name="Shea T."/>
            <person name="Young S.K."/>
            <person name="Zeng Q."/>
            <person name="Koehrsen M."/>
            <person name="Haas B."/>
            <person name="Borodovsky M."/>
            <person name="Guigo R."/>
            <person name="Alvarado L."/>
            <person name="Berlin A."/>
            <person name="Bochicchio J."/>
            <person name="Borenstein D."/>
            <person name="Chapman S."/>
            <person name="Chen Z."/>
            <person name="Engels R."/>
            <person name="Freedman E."/>
            <person name="Gellesch M."/>
            <person name="Goldberg J."/>
            <person name="Griggs A."/>
            <person name="Gujja S."/>
            <person name="Heiman D."/>
            <person name="Hepburn T."/>
            <person name="Howarth C."/>
            <person name="Jen D."/>
            <person name="Larson L."/>
            <person name="Lewis B."/>
            <person name="Mehta T."/>
            <person name="Park D."/>
            <person name="Pearson M."/>
            <person name="Roberts A."/>
            <person name="Saif S."/>
            <person name="Shenoy N."/>
            <person name="Sisk P."/>
            <person name="Stolte C."/>
            <person name="Sykes S."/>
            <person name="Thomson T."/>
            <person name="Walk T."/>
            <person name="White J."/>
            <person name="Yandava C."/>
            <person name="Burger G."/>
            <person name="Gray M.W."/>
            <person name="Holland P.W.H."/>
            <person name="King N."/>
            <person name="Lang F.B.F."/>
            <person name="Roger A.J."/>
            <person name="Ruiz-Trillo I."/>
            <person name="Lander E."/>
            <person name="Nusbaum C."/>
        </authorList>
    </citation>
    <scope>NUCLEOTIDE SEQUENCE [LARGE SCALE GENOMIC DNA]</scope>
    <source>
        <strain evidence="17 18">DAOM BR117</strain>
    </source>
</reference>
<keyword evidence="18" id="KW-1185">Reference proteome</keyword>
<dbReference type="Pfam" id="PF03460">
    <property type="entry name" value="NIR_SIR_ferr"/>
    <property type="match status" value="2"/>
</dbReference>
<dbReference type="Gene3D" id="3.30.413.10">
    <property type="entry name" value="Sulfite Reductase Hemoprotein, domain 1"/>
    <property type="match status" value="2"/>
</dbReference>